<dbReference type="VEuPathDB" id="FungiDB:Z520_08806"/>
<evidence type="ECO:0008006" key="3">
    <source>
        <dbReference type="Google" id="ProtNLM"/>
    </source>
</evidence>
<dbReference type="Proteomes" id="UP000053411">
    <property type="component" value="Unassembled WGS sequence"/>
</dbReference>
<dbReference type="RefSeq" id="XP_016629412.1">
    <property type="nucleotide sequence ID" value="XM_016779302.1"/>
</dbReference>
<evidence type="ECO:0000313" key="2">
    <source>
        <dbReference type="Proteomes" id="UP000053411"/>
    </source>
</evidence>
<dbReference type="OrthoDB" id="4138876at2759"/>
<dbReference type="AlphaFoldDB" id="A0A0D2JXN7"/>
<proteinExistence type="predicted"/>
<sequence length="348" mass="39599">MADSNPLTSLSSNKNGTRTPTLLQLNDYKLPVEIISHIISFFVPDAGLCISNDPEYDADLDTVRALLKTSLNIKHEALQLIFRKPLNVYITSGKRCGCSGTLYESTLISDFHPLKRLVFLPLVKWKEVRVCFAPKESRLLPCPVELASRGSWSHVHNGFYSAELVKAARCVSRQSNGLAVDMWRLRTSIPRTGAVNFKFVFEKLQGASPWHIHMVQNVLRFWEWTMADQSSMDPAPLELPEFIYANIHRDALHYYVRRNPIIDPVRHACLQLQRIFQQRIYGWQRRSIGDDSLEEDARGLSARVGAVPKIFSGEVIMRINIPRTKTNRDVLASKWSAEVVQEVVLQTG</sequence>
<accession>A0A0D2JXN7</accession>
<evidence type="ECO:0000313" key="1">
    <source>
        <dbReference type="EMBL" id="KIX95289.1"/>
    </source>
</evidence>
<dbReference type="GeneID" id="27714552"/>
<organism evidence="1 2">
    <name type="scientific">Fonsecaea multimorphosa CBS 102226</name>
    <dbReference type="NCBI Taxonomy" id="1442371"/>
    <lineage>
        <taxon>Eukaryota</taxon>
        <taxon>Fungi</taxon>
        <taxon>Dikarya</taxon>
        <taxon>Ascomycota</taxon>
        <taxon>Pezizomycotina</taxon>
        <taxon>Eurotiomycetes</taxon>
        <taxon>Chaetothyriomycetidae</taxon>
        <taxon>Chaetothyriales</taxon>
        <taxon>Herpotrichiellaceae</taxon>
        <taxon>Fonsecaea</taxon>
    </lineage>
</organism>
<reference evidence="1 2" key="1">
    <citation type="submission" date="2015-01" db="EMBL/GenBank/DDBJ databases">
        <title>The Genome Sequence of Fonsecaea multimorphosa CBS 102226.</title>
        <authorList>
            <consortium name="The Broad Institute Genomics Platform"/>
            <person name="Cuomo C."/>
            <person name="de Hoog S."/>
            <person name="Gorbushina A."/>
            <person name="Stielow B."/>
            <person name="Teixiera M."/>
            <person name="Abouelleil A."/>
            <person name="Chapman S.B."/>
            <person name="Priest M."/>
            <person name="Young S.K."/>
            <person name="Wortman J."/>
            <person name="Nusbaum C."/>
            <person name="Birren B."/>
        </authorList>
    </citation>
    <scope>NUCLEOTIDE SEQUENCE [LARGE SCALE GENOMIC DNA]</scope>
    <source>
        <strain evidence="1 2">CBS 102226</strain>
    </source>
</reference>
<gene>
    <name evidence="1" type="ORF">Z520_08806</name>
</gene>
<dbReference type="EMBL" id="KN848082">
    <property type="protein sequence ID" value="KIX95289.1"/>
    <property type="molecule type" value="Genomic_DNA"/>
</dbReference>
<keyword evidence="2" id="KW-1185">Reference proteome</keyword>
<name>A0A0D2JXN7_9EURO</name>
<protein>
    <recommendedName>
        <fullName evidence="3">F-box domain-containing protein</fullName>
    </recommendedName>
</protein>